<accession>A0A2G9Y5U1</accession>
<evidence type="ECO:0000313" key="4">
    <source>
        <dbReference type="Proteomes" id="UP000231025"/>
    </source>
</evidence>
<gene>
    <name evidence="3" type="ORF">COX47_04215</name>
</gene>
<keyword evidence="2" id="KW-0472">Membrane</keyword>
<feature type="region of interest" description="Disordered" evidence="1">
    <location>
        <begin position="1"/>
        <end position="63"/>
    </location>
</feature>
<reference evidence="3 4" key="1">
    <citation type="submission" date="2017-09" db="EMBL/GenBank/DDBJ databases">
        <title>Depth-based differentiation of microbial function through sediment-hosted aquifers and enrichment of novel symbionts in the deep terrestrial subsurface.</title>
        <authorList>
            <person name="Probst A.J."/>
            <person name="Ladd B."/>
            <person name="Jarett J.K."/>
            <person name="Geller-Mcgrath D.E."/>
            <person name="Sieber C.M."/>
            <person name="Emerson J.B."/>
            <person name="Anantharaman K."/>
            <person name="Thomas B.C."/>
            <person name="Malmstrom R."/>
            <person name="Stieglmeier M."/>
            <person name="Klingl A."/>
            <person name="Woyke T."/>
            <person name="Ryan C.M."/>
            <person name="Banfield J.F."/>
        </authorList>
    </citation>
    <scope>NUCLEOTIDE SEQUENCE [LARGE SCALE GENOMIC DNA]</scope>
    <source>
        <strain evidence="3">CG23_combo_of_CG06-09_8_20_14_all_35_49</strain>
    </source>
</reference>
<feature type="compositionally biased region" description="Polar residues" evidence="1">
    <location>
        <begin position="39"/>
        <end position="53"/>
    </location>
</feature>
<dbReference type="EMBL" id="PCRE01000059">
    <property type="protein sequence ID" value="PIP14619.1"/>
    <property type="molecule type" value="Genomic_DNA"/>
</dbReference>
<feature type="transmembrane region" description="Helical" evidence="2">
    <location>
        <begin position="466"/>
        <end position="485"/>
    </location>
</feature>
<comment type="caution">
    <text evidence="3">The sequence shown here is derived from an EMBL/GenBank/DDBJ whole genome shotgun (WGS) entry which is preliminary data.</text>
</comment>
<proteinExistence type="predicted"/>
<name>A0A2G9Y5U1_9BACT</name>
<evidence type="ECO:0000256" key="2">
    <source>
        <dbReference type="SAM" id="Phobius"/>
    </source>
</evidence>
<sequence length="491" mass="54588">MLDGPMTEAMLDGPMTEAVSQPVQLEQESPPQVLPASVPETQPQDTPKQTEAGSTADEISLNPDAAEKVGVTLLMQKAEATYQRYLNLTPQEQSKFLKDPNNARLVNLRAIQSLEQRSLDAANEKNASNNAEYQILATKNIIITDWAGHHLRVISVTNVVGDSFDLKVEDATSPGNPQRFSERNKGQLISRSDLIKACIVQDIAPNIDSFPEDQRPLVQAYVDAVSGNPPTSEIKFDRMKLKEALEAAGILTVDDIRKFLERMFPQTPIPKDQQDTKVLEAANERNAKRVAELLKPFEDNGYIVDNPRQIITLFSELGVNAVSLSETQNQAAQEVIRLKLLLEANKKKIGDTITMTIEGKPHTVKLTNEIYRQWEVQRVLAETESLVCLDTIKAFKEGFLKDYFDQLNAGTLSPEDGQLVVELFRSGEIAKPPDIKTATDEQSRDRLEKLQKIWDRQEILRKSKKGLLTGGFSILGLLGALGLLASKEKHA</sequence>
<feature type="compositionally biased region" description="Polar residues" evidence="1">
    <location>
        <begin position="18"/>
        <end position="30"/>
    </location>
</feature>
<dbReference type="AlphaFoldDB" id="A0A2G9Y5U1"/>
<dbReference type="Proteomes" id="UP000231025">
    <property type="component" value="Unassembled WGS sequence"/>
</dbReference>
<organism evidence="3 4">
    <name type="scientific">Candidatus Roizmanbacteria bacterium CG23_combo_of_CG06-09_8_20_14_all_35_49</name>
    <dbReference type="NCBI Taxonomy" id="1974863"/>
    <lineage>
        <taxon>Bacteria</taxon>
        <taxon>Candidatus Roizmaniibacteriota</taxon>
    </lineage>
</organism>
<protein>
    <submittedName>
        <fullName evidence="3">Uncharacterized protein</fullName>
    </submittedName>
</protein>
<evidence type="ECO:0000256" key="1">
    <source>
        <dbReference type="SAM" id="MobiDB-lite"/>
    </source>
</evidence>
<evidence type="ECO:0000313" key="3">
    <source>
        <dbReference type="EMBL" id="PIP14619.1"/>
    </source>
</evidence>
<keyword evidence="2" id="KW-0812">Transmembrane</keyword>
<keyword evidence="2" id="KW-1133">Transmembrane helix</keyword>